<organism evidence="2 3">
    <name type="scientific">Amycolatopsis pigmentata</name>
    <dbReference type="NCBI Taxonomy" id="450801"/>
    <lineage>
        <taxon>Bacteria</taxon>
        <taxon>Bacillati</taxon>
        <taxon>Actinomycetota</taxon>
        <taxon>Actinomycetes</taxon>
        <taxon>Pseudonocardiales</taxon>
        <taxon>Pseudonocardiaceae</taxon>
        <taxon>Amycolatopsis</taxon>
    </lineage>
</organism>
<comment type="caution">
    <text evidence="2">The sequence shown here is derived from an EMBL/GenBank/DDBJ whole genome shotgun (WGS) entry which is preliminary data.</text>
</comment>
<dbReference type="EMBL" id="JBHUKR010000017">
    <property type="protein sequence ID" value="MFD2420107.1"/>
    <property type="molecule type" value="Genomic_DNA"/>
</dbReference>
<evidence type="ECO:0000256" key="1">
    <source>
        <dbReference type="ARBA" id="ARBA00010424"/>
    </source>
</evidence>
<protein>
    <submittedName>
        <fullName evidence="2">Phosphosulfolactate synthase</fullName>
    </submittedName>
</protein>
<dbReference type="PANTHER" id="PTHR48413">
    <property type="match status" value="1"/>
</dbReference>
<keyword evidence="3" id="KW-1185">Reference proteome</keyword>
<accession>A0ABW5G335</accession>
<gene>
    <name evidence="2" type="ORF">ACFSXZ_27635</name>
</gene>
<proteinExistence type="inferred from homology"/>
<dbReference type="InterPro" id="IPR003830">
    <property type="entry name" value="ComA_synth"/>
</dbReference>
<dbReference type="PANTHER" id="PTHR48413:SF1">
    <property type="entry name" value="PROTEIN HEAT-STRESS-ASSOCIATED 32"/>
    <property type="match status" value="1"/>
</dbReference>
<dbReference type="SUPFAM" id="SSF102110">
    <property type="entry name" value="(2r)-phospho-3-sulfolactate synthase ComA"/>
    <property type="match status" value="1"/>
</dbReference>
<reference evidence="3" key="1">
    <citation type="journal article" date="2019" name="Int. J. Syst. Evol. Microbiol.">
        <title>The Global Catalogue of Microorganisms (GCM) 10K type strain sequencing project: providing services to taxonomists for standard genome sequencing and annotation.</title>
        <authorList>
            <consortium name="The Broad Institute Genomics Platform"/>
            <consortium name="The Broad Institute Genome Sequencing Center for Infectious Disease"/>
            <person name="Wu L."/>
            <person name="Ma J."/>
        </authorList>
    </citation>
    <scope>NUCLEOTIDE SEQUENCE [LARGE SCALE GENOMIC DNA]</scope>
    <source>
        <strain evidence="3">CGMCC 4.7645</strain>
    </source>
</reference>
<dbReference type="InterPro" id="IPR013785">
    <property type="entry name" value="Aldolase_TIM"/>
</dbReference>
<sequence>MLKAEHDLSFLRMNQRPAKPATMGITEVRGPFYNTFGPAHLDDYLVAAAPFVDWVKIPAPSVILLPPEVQRKYIDVCHAHDVEAGAGGAIEWVVTRGAEAVERYFEAIKAIGYDVVEVSAGMLAIPDGDFVRLVRRAKATGLKVKAEVGIQFGAGGTSSEGELERAGSLPVNWAIKRAVTALDAGADYIVLESEGVTESVTTWRTDVPAAFVAELGLERIVFEAADPSVYAWYIKTFGPEVNLFIDQSQAIHLESLRSGVWGTSDLWGRIVTYKTEPGEK</sequence>
<name>A0ABW5G335_9PSEU</name>
<dbReference type="InterPro" id="IPR036112">
    <property type="entry name" value="ComA_synth_sf"/>
</dbReference>
<dbReference type="Gene3D" id="3.20.20.70">
    <property type="entry name" value="Aldolase class I"/>
    <property type="match status" value="1"/>
</dbReference>
<evidence type="ECO:0000313" key="2">
    <source>
        <dbReference type="EMBL" id="MFD2420107.1"/>
    </source>
</evidence>
<comment type="similarity">
    <text evidence="1">Belongs to the phosphosulfolactate synthase family.</text>
</comment>
<dbReference type="Pfam" id="PF02679">
    <property type="entry name" value="ComA"/>
    <property type="match status" value="1"/>
</dbReference>
<evidence type="ECO:0000313" key="3">
    <source>
        <dbReference type="Proteomes" id="UP001597417"/>
    </source>
</evidence>
<dbReference type="RefSeq" id="WP_378268138.1">
    <property type="nucleotide sequence ID" value="NZ_JBHUKR010000017.1"/>
</dbReference>
<dbReference type="Proteomes" id="UP001597417">
    <property type="component" value="Unassembled WGS sequence"/>
</dbReference>